<dbReference type="Proteomes" id="UP000466442">
    <property type="component" value="Unassembled WGS sequence"/>
</dbReference>
<dbReference type="SUPFAM" id="SSF54637">
    <property type="entry name" value="Thioesterase/thiol ester dehydrase-isomerase"/>
    <property type="match status" value="1"/>
</dbReference>
<reference evidence="3" key="1">
    <citation type="journal article" date="2021" name="Mol. Ecol. Resour.">
        <title>Apolygus lucorum genome provides insights into omnivorousness and mesophyll feeding.</title>
        <authorList>
            <person name="Liu Y."/>
            <person name="Liu H."/>
            <person name="Wang H."/>
            <person name="Huang T."/>
            <person name="Liu B."/>
            <person name="Yang B."/>
            <person name="Yin L."/>
            <person name="Li B."/>
            <person name="Zhang Y."/>
            <person name="Zhang S."/>
            <person name="Jiang F."/>
            <person name="Zhang X."/>
            <person name="Ren Y."/>
            <person name="Wang B."/>
            <person name="Wang S."/>
            <person name="Lu Y."/>
            <person name="Wu K."/>
            <person name="Fan W."/>
            <person name="Wang G."/>
        </authorList>
    </citation>
    <scope>NUCLEOTIDE SEQUENCE</scope>
    <source>
        <strain evidence="3">12Hb</strain>
    </source>
</reference>
<proteinExistence type="inferred from homology"/>
<comment type="similarity">
    <text evidence="1">Belongs to the THEM6 family.</text>
</comment>
<dbReference type="CDD" id="cd00586">
    <property type="entry name" value="4HBT"/>
    <property type="match status" value="1"/>
</dbReference>
<sequence>MDTLNIWRKHGWLTSMEGEGSWILHPYNGGLTARIPLLPVSETYFWFHSETSPLNLRSKQTWIISTVLFGRIFQKKFKITDATTIYGFCFTQDLDLVMKHMNNARYVRDLDFARFHYYDRTGLYDEMVKRKTDAVQSATSVRYRRVIPIFTFYKVTTQMIYWDDRSIYLEQKFITSDNFVRAAILSKATMHKPIVEEVMEVLKAGPKPQPTEDLKLWIDSMESSSKRLRPDKKD</sequence>
<accession>A0A8S9XPT5</accession>
<dbReference type="Gene3D" id="3.10.129.10">
    <property type="entry name" value="Hotdog Thioesterase"/>
    <property type="match status" value="1"/>
</dbReference>
<evidence type="ECO:0000256" key="2">
    <source>
        <dbReference type="ARBA" id="ARBA00041112"/>
    </source>
</evidence>
<evidence type="ECO:0000256" key="1">
    <source>
        <dbReference type="ARBA" id="ARBA00038228"/>
    </source>
</evidence>
<dbReference type="InterPro" id="IPR029069">
    <property type="entry name" value="HotDog_dom_sf"/>
</dbReference>
<evidence type="ECO:0000313" key="3">
    <source>
        <dbReference type="EMBL" id="KAF6209615.1"/>
    </source>
</evidence>
<comment type="caution">
    <text evidence="3">The sequence shown here is derived from an EMBL/GenBank/DDBJ whole genome shotgun (WGS) entry which is preliminary data.</text>
</comment>
<protein>
    <recommendedName>
        <fullName evidence="2">Protein THEM6</fullName>
    </recommendedName>
</protein>
<keyword evidence="4" id="KW-1185">Reference proteome</keyword>
<gene>
    <name evidence="3" type="ORF">GE061_015363</name>
</gene>
<dbReference type="PANTHER" id="PTHR12475">
    <property type="match status" value="1"/>
</dbReference>
<dbReference type="Pfam" id="PF13279">
    <property type="entry name" value="4HBT_2"/>
    <property type="match status" value="1"/>
</dbReference>
<dbReference type="OrthoDB" id="265761at2759"/>
<dbReference type="PANTHER" id="PTHR12475:SF4">
    <property type="entry name" value="PROTEIN THEM6"/>
    <property type="match status" value="1"/>
</dbReference>
<dbReference type="AlphaFoldDB" id="A0A8S9XPT5"/>
<dbReference type="EMBL" id="WIXP02000006">
    <property type="protein sequence ID" value="KAF6209615.1"/>
    <property type="molecule type" value="Genomic_DNA"/>
</dbReference>
<organism evidence="3 4">
    <name type="scientific">Apolygus lucorum</name>
    <name type="common">Small green plant bug</name>
    <name type="synonym">Lygocoris lucorum</name>
    <dbReference type="NCBI Taxonomy" id="248454"/>
    <lineage>
        <taxon>Eukaryota</taxon>
        <taxon>Metazoa</taxon>
        <taxon>Ecdysozoa</taxon>
        <taxon>Arthropoda</taxon>
        <taxon>Hexapoda</taxon>
        <taxon>Insecta</taxon>
        <taxon>Pterygota</taxon>
        <taxon>Neoptera</taxon>
        <taxon>Paraneoptera</taxon>
        <taxon>Hemiptera</taxon>
        <taxon>Heteroptera</taxon>
        <taxon>Panheteroptera</taxon>
        <taxon>Cimicomorpha</taxon>
        <taxon>Miridae</taxon>
        <taxon>Mirini</taxon>
        <taxon>Apolygus</taxon>
    </lineage>
</organism>
<dbReference type="InterPro" id="IPR051490">
    <property type="entry name" value="THEM6_lcsJ_thioesterase"/>
</dbReference>
<evidence type="ECO:0000313" key="4">
    <source>
        <dbReference type="Proteomes" id="UP000466442"/>
    </source>
</evidence>
<name>A0A8S9XPT5_APOLU</name>